<dbReference type="AlphaFoldDB" id="A0A0F9A553"/>
<feature type="transmembrane region" description="Helical" evidence="1">
    <location>
        <begin position="6"/>
        <end position="26"/>
    </location>
</feature>
<gene>
    <name evidence="2" type="ORF">LCGC14_2955530</name>
</gene>
<evidence type="ECO:0000256" key="1">
    <source>
        <dbReference type="SAM" id="Phobius"/>
    </source>
</evidence>
<protein>
    <submittedName>
        <fullName evidence="2">Uncharacterized protein</fullName>
    </submittedName>
</protein>
<accession>A0A0F9A553</accession>
<keyword evidence="1" id="KW-0472">Membrane</keyword>
<comment type="caution">
    <text evidence="2">The sequence shown here is derived from an EMBL/GenBank/DDBJ whole genome shotgun (WGS) entry which is preliminary data.</text>
</comment>
<keyword evidence="1" id="KW-1133">Transmembrane helix</keyword>
<sequence>MYSVDIRKVIVVALIVAAASGLAYLFTVEEILGKGLEPTERVRQLERVVRDVREID</sequence>
<reference evidence="2" key="1">
    <citation type="journal article" date="2015" name="Nature">
        <title>Complex archaea that bridge the gap between prokaryotes and eukaryotes.</title>
        <authorList>
            <person name="Spang A."/>
            <person name="Saw J.H."/>
            <person name="Jorgensen S.L."/>
            <person name="Zaremba-Niedzwiedzka K."/>
            <person name="Martijn J."/>
            <person name="Lind A.E."/>
            <person name="van Eijk R."/>
            <person name="Schleper C."/>
            <person name="Guy L."/>
            <person name="Ettema T.J."/>
        </authorList>
    </citation>
    <scope>NUCLEOTIDE SEQUENCE</scope>
</reference>
<proteinExistence type="predicted"/>
<keyword evidence="1" id="KW-0812">Transmembrane</keyword>
<evidence type="ECO:0000313" key="2">
    <source>
        <dbReference type="EMBL" id="KKK67291.1"/>
    </source>
</evidence>
<name>A0A0F9A553_9ZZZZ</name>
<dbReference type="EMBL" id="LAZR01059685">
    <property type="protein sequence ID" value="KKK67291.1"/>
    <property type="molecule type" value="Genomic_DNA"/>
</dbReference>
<organism evidence="2">
    <name type="scientific">marine sediment metagenome</name>
    <dbReference type="NCBI Taxonomy" id="412755"/>
    <lineage>
        <taxon>unclassified sequences</taxon>
        <taxon>metagenomes</taxon>
        <taxon>ecological metagenomes</taxon>
    </lineage>
</organism>